<dbReference type="Proteomes" id="UP000826212">
    <property type="component" value="Chromosome"/>
</dbReference>
<sequence length="88" mass="10267">MMKIEQIKALSEQGKLDEALSLIQEAEDNETLSYKMLEGEILYKMQKWGDALNLFEEIYATHKNKEAKVYCQMIQSILGYYNPDMLNP</sequence>
<keyword evidence="2" id="KW-1185">Reference proteome</keyword>
<evidence type="ECO:0000313" key="2">
    <source>
        <dbReference type="Proteomes" id="UP000826212"/>
    </source>
</evidence>
<reference evidence="1" key="1">
    <citation type="submission" date="2021-08" db="EMBL/GenBank/DDBJ databases">
        <title>Novel anaerobic bacterium isolated from sea squirt in East Sea, Republic of Korea.</title>
        <authorList>
            <person name="Nguyen T.H."/>
            <person name="Li Z."/>
            <person name="Lee Y.-J."/>
            <person name="Ko J."/>
            <person name="Kim S.-G."/>
        </authorList>
    </citation>
    <scope>NUCLEOTIDE SEQUENCE</scope>
    <source>
        <strain evidence="1">KCTC 25031</strain>
    </source>
</reference>
<evidence type="ECO:0000313" key="1">
    <source>
        <dbReference type="EMBL" id="QZE15736.1"/>
    </source>
</evidence>
<dbReference type="EMBL" id="CP081303">
    <property type="protein sequence ID" value="QZE15736.1"/>
    <property type="molecule type" value="Genomic_DNA"/>
</dbReference>
<gene>
    <name evidence="1" type="ORF">K4L44_07850</name>
</gene>
<name>A0AC61NML0_9BACT</name>
<accession>A0AC61NML0</accession>
<protein>
    <submittedName>
        <fullName evidence="1">Uncharacterized protein</fullName>
    </submittedName>
</protein>
<organism evidence="1 2">
    <name type="scientific">Halosquirtibacter laminarini</name>
    <dbReference type="NCBI Taxonomy" id="3374600"/>
    <lineage>
        <taxon>Bacteria</taxon>
        <taxon>Pseudomonadati</taxon>
        <taxon>Bacteroidota</taxon>
        <taxon>Bacteroidia</taxon>
        <taxon>Marinilabiliales</taxon>
        <taxon>Prolixibacteraceae</taxon>
        <taxon>Halosquirtibacter</taxon>
    </lineage>
</organism>
<proteinExistence type="predicted"/>